<comment type="subcellular location">
    <subcellularLocation>
        <location evidence="1">Membrane</location>
        <topology evidence="1">Multi-pass membrane protein</topology>
    </subcellularLocation>
</comment>
<reference evidence="7 8" key="1">
    <citation type="journal article" date="2017" name="PLoS Biol.">
        <title>The sea cucumber genome provides insights into morphological evolution and visceral regeneration.</title>
        <authorList>
            <person name="Zhang X."/>
            <person name="Sun L."/>
            <person name="Yuan J."/>
            <person name="Sun Y."/>
            <person name="Gao Y."/>
            <person name="Zhang L."/>
            <person name="Li S."/>
            <person name="Dai H."/>
            <person name="Hamel J.F."/>
            <person name="Liu C."/>
            <person name="Yu Y."/>
            <person name="Liu S."/>
            <person name="Lin W."/>
            <person name="Guo K."/>
            <person name="Jin S."/>
            <person name="Xu P."/>
            <person name="Storey K.B."/>
            <person name="Huan P."/>
            <person name="Zhang T."/>
            <person name="Zhou Y."/>
            <person name="Zhang J."/>
            <person name="Lin C."/>
            <person name="Li X."/>
            <person name="Xing L."/>
            <person name="Huo D."/>
            <person name="Sun M."/>
            <person name="Wang L."/>
            <person name="Mercier A."/>
            <person name="Li F."/>
            <person name="Yang H."/>
            <person name="Xiang J."/>
        </authorList>
    </citation>
    <scope>NUCLEOTIDE SEQUENCE [LARGE SCALE GENOMIC DNA]</scope>
    <source>
        <strain evidence="7">Shaxun</strain>
        <tissue evidence="7">Muscle</tissue>
    </source>
</reference>
<dbReference type="AlphaFoldDB" id="A0A2G8KY51"/>
<dbReference type="SUPFAM" id="SSF49299">
    <property type="entry name" value="PKD domain"/>
    <property type="match status" value="7"/>
</dbReference>
<organism evidence="7 8">
    <name type="scientific">Stichopus japonicus</name>
    <name type="common">Sea cucumber</name>
    <dbReference type="NCBI Taxonomy" id="307972"/>
    <lineage>
        <taxon>Eukaryota</taxon>
        <taxon>Metazoa</taxon>
        <taxon>Echinodermata</taxon>
        <taxon>Eleutherozoa</taxon>
        <taxon>Echinozoa</taxon>
        <taxon>Holothuroidea</taxon>
        <taxon>Aspidochirotacea</taxon>
        <taxon>Aspidochirotida</taxon>
        <taxon>Stichopodidae</taxon>
        <taxon>Apostichopus</taxon>
    </lineage>
</organism>
<dbReference type="PANTHER" id="PTHR46730">
    <property type="entry name" value="POLYCYSTIN-1"/>
    <property type="match status" value="1"/>
</dbReference>
<comment type="caution">
    <text evidence="7">The sequence shown here is derived from an EMBL/GenBank/DDBJ whole genome shotgun (WGS) entry which is preliminary data.</text>
</comment>
<feature type="domain" description="PKD" evidence="6">
    <location>
        <begin position="200"/>
        <end position="242"/>
    </location>
</feature>
<accession>A0A2G8KY51</accession>
<keyword evidence="4" id="KW-1133">Transmembrane helix</keyword>
<protein>
    <submittedName>
        <fullName evidence="7">Putative polycystin-1</fullName>
    </submittedName>
</protein>
<feature type="domain" description="PKD" evidence="6">
    <location>
        <begin position="116"/>
        <end position="170"/>
    </location>
</feature>
<dbReference type="CDD" id="cd00146">
    <property type="entry name" value="PKD"/>
    <property type="match status" value="1"/>
</dbReference>
<feature type="domain" description="PKD" evidence="6">
    <location>
        <begin position="285"/>
        <end position="329"/>
    </location>
</feature>
<dbReference type="STRING" id="307972.A0A2G8KY51"/>
<evidence type="ECO:0000313" key="7">
    <source>
        <dbReference type="EMBL" id="PIK52902.1"/>
    </source>
</evidence>
<evidence type="ECO:0000256" key="2">
    <source>
        <dbReference type="ARBA" id="ARBA00022692"/>
    </source>
</evidence>
<keyword evidence="5" id="KW-0472">Membrane</keyword>
<dbReference type="SMART" id="SM00089">
    <property type="entry name" value="PKD"/>
    <property type="match status" value="5"/>
</dbReference>
<dbReference type="GO" id="GO:0005261">
    <property type="term" value="F:monoatomic cation channel activity"/>
    <property type="evidence" value="ECO:0007669"/>
    <property type="project" value="TreeGrafter"/>
</dbReference>
<dbReference type="Proteomes" id="UP000230750">
    <property type="component" value="Unassembled WGS sequence"/>
</dbReference>
<evidence type="ECO:0000256" key="5">
    <source>
        <dbReference type="ARBA" id="ARBA00023136"/>
    </source>
</evidence>
<dbReference type="PROSITE" id="PS50093">
    <property type="entry name" value="PKD"/>
    <property type="match status" value="6"/>
</dbReference>
<evidence type="ECO:0000256" key="3">
    <source>
        <dbReference type="ARBA" id="ARBA00022737"/>
    </source>
</evidence>
<gene>
    <name evidence="7" type="ORF">BSL78_10196</name>
</gene>
<feature type="domain" description="PKD" evidence="6">
    <location>
        <begin position="365"/>
        <end position="422"/>
    </location>
</feature>
<name>A0A2G8KY51_STIJA</name>
<keyword evidence="3" id="KW-0677">Repeat</keyword>
<dbReference type="InterPro" id="IPR022409">
    <property type="entry name" value="PKD/Chitinase_dom"/>
</dbReference>
<dbReference type="OrthoDB" id="2121937at2759"/>
<dbReference type="PANTHER" id="PTHR46730:SF4">
    <property type="entry name" value="POLYCYSTIC KIDNEY DISEASE PROTEIN 1-LIKE 1"/>
    <property type="match status" value="1"/>
</dbReference>
<dbReference type="GO" id="GO:0005886">
    <property type="term" value="C:plasma membrane"/>
    <property type="evidence" value="ECO:0007669"/>
    <property type="project" value="TreeGrafter"/>
</dbReference>
<dbReference type="GO" id="GO:0006816">
    <property type="term" value="P:calcium ion transport"/>
    <property type="evidence" value="ECO:0007669"/>
    <property type="project" value="TreeGrafter"/>
</dbReference>
<feature type="domain" description="PKD" evidence="6">
    <location>
        <begin position="545"/>
        <end position="605"/>
    </location>
</feature>
<dbReference type="EMBL" id="MRZV01000310">
    <property type="protein sequence ID" value="PIK52902.1"/>
    <property type="molecule type" value="Genomic_DNA"/>
</dbReference>
<sequence length="847" mass="95858">MHVEVHQGTFVRLIWEFPDGDSNITAPYIHNGIEDGPEVNTPDKQPFLFYEIGNYTTSVTAYNNVSSAMVKLETTARYRIRGLCGFIVNMKEDNTTQGWNLTMAGTYFNFTSLITSGNEVEYLWHYGDGSDSVLWSPVLFYTHYYQTAGLYTVTVKADNIASTMEYSFQVEAVKPNMIHAPLYSTSDIPFQGVCDVTWHTGRGLTFLWDFGDGNTSAVLDIGEVWHYYTTFNTYTITCTIDDFPDVSDTFVIIDQDPVEGVKLDNITDIKATGDVVEFAVTWTRGNDVSFDWSFGEDEDEVRTNEPEVTHVYANTGFYDVIVNVSNVVSWMMSPPLRIELQERITGLRVTSGNNIIFADVAAQASSDTGNKIMFTYFFGDRFNVSSSSREESHRYSYPDLYTITVDAYNAVSLQRSQASVLIDSRITQGRVLVETPWIRADLVRANCWAMNGSSVWMNFDWGDGEVTGPYYANFVGTGSNFEGSHYYSKEGTFNITCYMGNAWSDAVARTQVLLQESIGSISFEPSVTVKGDIFYFKVLPFVGGGHDILFQWDYNDGSYYTSQDFTHPYVYSKAGIYYVKLTTTNLVSTKTVTQQLYVQEHVTGLYLSPVHPVEPGQPSIVTWQIEHGTDVEYQVDLGDDTDPYLFRQSVIGKSYILEYIYNYPGSYQVSLSVWNKLNSLNQTATAHVEYPIQGLRAYIIGNSTTHTDKSAFITIEIDQGTNVIFTCDYRDGSAPIVTTKMFCRHMFIALGYHLVTVSAENHLSSANCAANQSYEVILPPIPQRIENLEIVVERSTILGHVTVFRMRRRRGNRYNAHGVMEMETQMRWIRVWSLTYSTTPMQLQAYT</sequence>
<keyword evidence="2" id="KW-0812">Transmembrane</keyword>
<dbReference type="InterPro" id="IPR035986">
    <property type="entry name" value="PKD_dom_sf"/>
</dbReference>
<proteinExistence type="predicted"/>
<dbReference type="InterPro" id="IPR000601">
    <property type="entry name" value="PKD_dom"/>
</dbReference>
<evidence type="ECO:0000313" key="8">
    <source>
        <dbReference type="Proteomes" id="UP000230750"/>
    </source>
</evidence>
<feature type="domain" description="PKD" evidence="6">
    <location>
        <begin position="628"/>
        <end position="695"/>
    </location>
</feature>
<dbReference type="InterPro" id="IPR013783">
    <property type="entry name" value="Ig-like_fold"/>
</dbReference>
<evidence type="ECO:0000259" key="6">
    <source>
        <dbReference type="PROSITE" id="PS50093"/>
    </source>
</evidence>
<dbReference type="Gene3D" id="2.60.40.10">
    <property type="entry name" value="Immunoglobulins"/>
    <property type="match status" value="6"/>
</dbReference>
<dbReference type="Pfam" id="PF00801">
    <property type="entry name" value="PKD"/>
    <property type="match status" value="4"/>
</dbReference>
<evidence type="ECO:0000256" key="4">
    <source>
        <dbReference type="ARBA" id="ARBA00022989"/>
    </source>
</evidence>
<evidence type="ECO:0000256" key="1">
    <source>
        <dbReference type="ARBA" id="ARBA00004141"/>
    </source>
</evidence>
<keyword evidence="8" id="KW-1185">Reference proteome</keyword>